<gene>
    <name evidence="1" type="ORF">PsorP6_000874</name>
</gene>
<name>A0ACC0WXR7_9STRA</name>
<proteinExistence type="predicted"/>
<organism evidence="1 2">
    <name type="scientific">Peronosclerospora sorghi</name>
    <dbReference type="NCBI Taxonomy" id="230839"/>
    <lineage>
        <taxon>Eukaryota</taxon>
        <taxon>Sar</taxon>
        <taxon>Stramenopiles</taxon>
        <taxon>Oomycota</taxon>
        <taxon>Peronosporomycetes</taxon>
        <taxon>Peronosporales</taxon>
        <taxon>Peronosporaceae</taxon>
        <taxon>Peronosclerospora</taxon>
    </lineage>
</organism>
<comment type="caution">
    <text evidence="1">The sequence shown here is derived from an EMBL/GenBank/DDBJ whole genome shotgun (WGS) entry which is preliminary data.</text>
</comment>
<dbReference type="EMBL" id="CM047580">
    <property type="protein sequence ID" value="KAI9922653.1"/>
    <property type="molecule type" value="Genomic_DNA"/>
</dbReference>
<evidence type="ECO:0000313" key="2">
    <source>
        <dbReference type="Proteomes" id="UP001163321"/>
    </source>
</evidence>
<reference evidence="1 2" key="1">
    <citation type="journal article" date="2022" name="bioRxiv">
        <title>The genome of the oomycete Peronosclerospora sorghi, a cosmopolitan pathogen of maize and sorghum, is inflated with dispersed pseudogenes.</title>
        <authorList>
            <person name="Fletcher K."/>
            <person name="Martin F."/>
            <person name="Isakeit T."/>
            <person name="Cavanaugh K."/>
            <person name="Magill C."/>
            <person name="Michelmore R."/>
        </authorList>
    </citation>
    <scope>NUCLEOTIDE SEQUENCE [LARGE SCALE GENOMIC DNA]</scope>
    <source>
        <strain evidence="1">P6</strain>
    </source>
</reference>
<keyword evidence="2" id="KW-1185">Reference proteome</keyword>
<protein>
    <submittedName>
        <fullName evidence="1">Uncharacterized protein</fullName>
    </submittedName>
</protein>
<evidence type="ECO:0000313" key="1">
    <source>
        <dbReference type="EMBL" id="KAI9922653.1"/>
    </source>
</evidence>
<dbReference type="Proteomes" id="UP001163321">
    <property type="component" value="Chromosome 1"/>
</dbReference>
<accession>A0ACC0WXR7</accession>
<sequence>MLLNAFLRLMSVGDLHRMQALRCDIGKYAASKTDEIVEPVLVKLLERQKLAEDDVMDTSSVDSRTL</sequence>